<evidence type="ECO:0000256" key="4">
    <source>
        <dbReference type="ARBA" id="ARBA00018680"/>
    </source>
</evidence>
<evidence type="ECO:0000256" key="1">
    <source>
        <dbReference type="ARBA" id="ARBA00003195"/>
    </source>
</evidence>
<evidence type="ECO:0000256" key="2">
    <source>
        <dbReference type="ARBA" id="ARBA00004298"/>
    </source>
</evidence>
<evidence type="ECO:0000256" key="11">
    <source>
        <dbReference type="ARBA" id="ARBA00023128"/>
    </source>
</evidence>
<evidence type="ECO:0000256" key="5">
    <source>
        <dbReference type="ARBA" id="ARBA00022448"/>
    </source>
</evidence>
<keyword evidence="9" id="KW-0249">Electron transport</keyword>
<sequence length="98" mass="10976">MGGGEASYKVPDWKIYKVENAPELVNVQRALASHGLKDPWLRNEVWRYDRKQFGTHGERFRLVLFRGFKYGLVAALATVAIERALGGGGHGHGHEGHH</sequence>
<keyword evidence="7" id="KW-0812">Transmembrane</keyword>
<keyword evidence="11" id="KW-0496">Mitochondrion</keyword>
<evidence type="ECO:0000256" key="12">
    <source>
        <dbReference type="ARBA" id="ARBA00023136"/>
    </source>
</evidence>
<keyword evidence="8" id="KW-0999">Mitochondrion inner membrane</keyword>
<proteinExistence type="evidence at transcript level"/>
<comment type="similarity">
    <text evidence="3">Belongs to the complex I NDUFB3 subunit family.</text>
</comment>
<evidence type="ECO:0000256" key="3">
    <source>
        <dbReference type="ARBA" id="ARBA00005667"/>
    </source>
</evidence>
<keyword evidence="6" id="KW-0679">Respiratory chain</keyword>
<dbReference type="EMBL" id="FJ654538">
    <property type="protein sequence ID" value="ACR54131.1"/>
    <property type="molecule type" value="mRNA"/>
</dbReference>
<evidence type="ECO:0000256" key="9">
    <source>
        <dbReference type="ARBA" id="ARBA00022982"/>
    </source>
</evidence>
<evidence type="ECO:0000256" key="14">
    <source>
        <dbReference type="ARBA" id="ARBA00032688"/>
    </source>
</evidence>
<comment type="function">
    <text evidence="1">Accessory subunit of the mitochondrial membrane respiratory chain NADH dehydrogenase (Complex I), that is believed not to be involved in catalysis. Complex I functions in the transfer of electrons from NADH to the respiratory chain. The immediate electron acceptor for the enzyme is believed to be ubiquinone.</text>
</comment>
<reference evidence="15" key="1">
    <citation type="submission" date="2009-01" db="EMBL/GenBank/DDBJ databases">
        <title>Thermal stress in shrimps.</title>
        <authorList>
            <person name="Cottin D."/>
            <person name="Leger N."/>
            <person name="Shillito B."/>
            <person name="Ravaux J."/>
        </authorList>
    </citation>
    <scope>NUCLEOTIDE SEQUENCE</scope>
    <source>
        <tissue evidence="15">Abdominal muscle</tissue>
    </source>
</reference>
<dbReference type="InterPro" id="IPR012576">
    <property type="entry name" value="NDUFB3"/>
</dbReference>
<comment type="subcellular location">
    <subcellularLocation>
        <location evidence="2">Mitochondrion inner membrane</location>
        <topology evidence="2">Single-pass membrane protein</topology>
        <orientation evidence="2">Matrix side</orientation>
    </subcellularLocation>
</comment>
<organism evidence="15">
    <name type="scientific">Palaemon varians</name>
    <name type="common">Atlantic ditch shrimp</name>
    <name type="synonym">Palaemonetes varians</name>
    <dbReference type="NCBI Taxonomy" id="647170"/>
    <lineage>
        <taxon>Eukaryota</taxon>
        <taxon>Metazoa</taxon>
        <taxon>Ecdysozoa</taxon>
        <taxon>Arthropoda</taxon>
        <taxon>Crustacea</taxon>
        <taxon>Multicrustacea</taxon>
        <taxon>Malacostraca</taxon>
        <taxon>Eumalacostraca</taxon>
        <taxon>Eucarida</taxon>
        <taxon>Decapoda</taxon>
        <taxon>Pleocyemata</taxon>
        <taxon>Caridea</taxon>
        <taxon>Palaemonoidea</taxon>
        <taxon>Palaemonidae</taxon>
        <taxon>Palaemon</taxon>
    </lineage>
</organism>
<dbReference type="PANTHER" id="PTHR15082:SF2">
    <property type="entry name" value="NADH DEHYDROGENASE [UBIQUINONE] 1 BETA SUBCOMPLEX SUBUNIT 3"/>
    <property type="match status" value="1"/>
</dbReference>
<dbReference type="GO" id="GO:0005743">
    <property type="term" value="C:mitochondrial inner membrane"/>
    <property type="evidence" value="ECO:0007669"/>
    <property type="project" value="UniProtKB-SubCell"/>
</dbReference>
<evidence type="ECO:0000256" key="8">
    <source>
        <dbReference type="ARBA" id="ARBA00022792"/>
    </source>
</evidence>
<protein>
    <recommendedName>
        <fullName evidence="4">NADH dehydrogenase [ubiquinone] 1 beta subcomplex subunit 3</fullName>
    </recommendedName>
    <alternativeName>
        <fullName evidence="13">Complex I-B12</fullName>
    </alternativeName>
    <alternativeName>
        <fullName evidence="14">NADH-ubiquinone oxidoreductase B12 subunit</fullName>
    </alternativeName>
</protein>
<dbReference type="GO" id="GO:0032981">
    <property type="term" value="P:mitochondrial respiratory chain complex I assembly"/>
    <property type="evidence" value="ECO:0007669"/>
    <property type="project" value="TreeGrafter"/>
</dbReference>
<keyword evidence="10" id="KW-1133">Transmembrane helix</keyword>
<evidence type="ECO:0000256" key="13">
    <source>
        <dbReference type="ARBA" id="ARBA00030217"/>
    </source>
</evidence>
<keyword evidence="12" id="KW-0472">Membrane</keyword>
<evidence type="ECO:0000256" key="6">
    <source>
        <dbReference type="ARBA" id="ARBA00022660"/>
    </source>
</evidence>
<dbReference type="Pfam" id="PF08122">
    <property type="entry name" value="NDUF_B12"/>
    <property type="match status" value="1"/>
</dbReference>
<keyword evidence="5" id="KW-0813">Transport</keyword>
<accession>D7F2N1</accession>
<dbReference type="PANTHER" id="PTHR15082">
    <property type="entry name" value="NADH-UBIQUINONE OXIDOREDUCTASE B12 SUBUNIT"/>
    <property type="match status" value="1"/>
</dbReference>
<name>D7F2N1_PALVA</name>
<dbReference type="AlphaFoldDB" id="D7F2N1"/>
<evidence type="ECO:0000256" key="7">
    <source>
        <dbReference type="ARBA" id="ARBA00022692"/>
    </source>
</evidence>
<evidence type="ECO:0000256" key="10">
    <source>
        <dbReference type="ARBA" id="ARBA00022989"/>
    </source>
</evidence>
<dbReference type="GO" id="GO:0022900">
    <property type="term" value="P:electron transport chain"/>
    <property type="evidence" value="ECO:0007669"/>
    <property type="project" value="InterPro"/>
</dbReference>
<evidence type="ECO:0000313" key="15">
    <source>
        <dbReference type="EMBL" id="ACR54131.1"/>
    </source>
</evidence>